<feature type="signal peptide" evidence="1">
    <location>
        <begin position="1"/>
        <end position="22"/>
    </location>
</feature>
<dbReference type="RefSeq" id="WP_069960694.1">
    <property type="nucleotide sequence ID" value="NZ_CP016094.1"/>
</dbReference>
<evidence type="ECO:0000313" key="4">
    <source>
        <dbReference type="Proteomes" id="UP000095228"/>
    </source>
</evidence>
<feature type="chain" id="PRO_5009105051" evidence="1">
    <location>
        <begin position="23"/>
        <end position="315"/>
    </location>
</feature>
<proteinExistence type="predicted"/>
<dbReference type="Proteomes" id="UP000095228">
    <property type="component" value="Chromosome"/>
</dbReference>
<sequence length="315" mass="33813">MKLRLFLAALAASLTLFSAAPAQDAAPAPSPALTELQALVEKITTKLRAGSRTAEALAPELAEFDGLRAKYTEKNEDTAQIAIMHAMLYAQVLNDEDKARTLLAALVADYPGTKPAEMAARVLEQMSPEARAAAEAAQAEREAKLNALVGQPAPALTFKWSSKEGLKTLADLKGQVVVLDFWATWCGPCISSFPQVREHVTHFAGAPVTFLGVTSIQGFVANMGPRIDTKGDEAKEMALMTDFMKAKEMTWDVVISDQEVFNPDYGIEGIPFVAIIAPDGTVRHTGLHPGDPESDITAKVVALLKEFNLPLPAKS</sequence>
<evidence type="ECO:0000313" key="3">
    <source>
        <dbReference type="EMBL" id="AOS43330.1"/>
    </source>
</evidence>
<feature type="domain" description="Thioredoxin" evidence="2">
    <location>
        <begin position="147"/>
        <end position="306"/>
    </location>
</feature>
<protein>
    <submittedName>
        <fullName evidence="3">Thiol-disulfide oxidoreductase ResA</fullName>
    </submittedName>
</protein>
<dbReference type="PROSITE" id="PS51352">
    <property type="entry name" value="THIOREDOXIN_2"/>
    <property type="match status" value="1"/>
</dbReference>
<name>A0A1D8AR23_9BACT</name>
<dbReference type="AlphaFoldDB" id="A0A1D8AR23"/>
<dbReference type="OrthoDB" id="184337at2"/>
<organism evidence="3 4">
    <name type="scientific">Lacunisphaera limnophila</name>
    <dbReference type="NCBI Taxonomy" id="1838286"/>
    <lineage>
        <taxon>Bacteria</taxon>
        <taxon>Pseudomonadati</taxon>
        <taxon>Verrucomicrobiota</taxon>
        <taxon>Opitutia</taxon>
        <taxon>Opitutales</taxon>
        <taxon>Opitutaceae</taxon>
        <taxon>Lacunisphaera</taxon>
    </lineage>
</organism>
<dbReference type="EMBL" id="CP016094">
    <property type="protein sequence ID" value="AOS43330.1"/>
    <property type="molecule type" value="Genomic_DNA"/>
</dbReference>
<dbReference type="PANTHER" id="PTHR42852:SF13">
    <property type="entry name" value="PROTEIN DIPZ"/>
    <property type="match status" value="1"/>
</dbReference>
<dbReference type="PANTHER" id="PTHR42852">
    <property type="entry name" value="THIOL:DISULFIDE INTERCHANGE PROTEIN DSBE"/>
    <property type="match status" value="1"/>
</dbReference>
<dbReference type="InterPro" id="IPR013740">
    <property type="entry name" value="Redoxin"/>
</dbReference>
<dbReference type="SUPFAM" id="SSF52833">
    <property type="entry name" value="Thioredoxin-like"/>
    <property type="match status" value="1"/>
</dbReference>
<evidence type="ECO:0000259" key="2">
    <source>
        <dbReference type="PROSITE" id="PS51352"/>
    </source>
</evidence>
<dbReference type="InterPro" id="IPR013766">
    <property type="entry name" value="Thioredoxin_domain"/>
</dbReference>
<reference evidence="3 4" key="1">
    <citation type="submission" date="2016-06" db="EMBL/GenBank/DDBJ databases">
        <title>Three novel species with peptidoglycan cell walls form the new genus Lacunisphaera gen. nov. in the family Opitutaceae of the verrucomicrobial subdivision 4.</title>
        <authorList>
            <person name="Rast P."/>
            <person name="Gloeckner I."/>
            <person name="Jogler M."/>
            <person name="Boedeker C."/>
            <person name="Jeske O."/>
            <person name="Wiegand S."/>
            <person name="Reinhardt R."/>
            <person name="Schumann P."/>
            <person name="Rohde M."/>
            <person name="Spring S."/>
            <person name="Gloeckner F.O."/>
            <person name="Jogler C."/>
        </authorList>
    </citation>
    <scope>NUCLEOTIDE SEQUENCE [LARGE SCALE GENOMIC DNA]</scope>
    <source>
        <strain evidence="3 4">IG16b</strain>
    </source>
</reference>
<dbReference type="InterPro" id="IPR036249">
    <property type="entry name" value="Thioredoxin-like_sf"/>
</dbReference>
<dbReference type="CDD" id="cd02966">
    <property type="entry name" value="TlpA_like_family"/>
    <property type="match status" value="1"/>
</dbReference>
<keyword evidence="4" id="KW-1185">Reference proteome</keyword>
<dbReference type="InterPro" id="IPR050553">
    <property type="entry name" value="Thioredoxin_ResA/DsbE_sf"/>
</dbReference>
<gene>
    <name evidence="3" type="primary">resA_2</name>
    <name evidence="3" type="ORF">Verru16b_00373</name>
</gene>
<evidence type="ECO:0000256" key="1">
    <source>
        <dbReference type="SAM" id="SignalP"/>
    </source>
</evidence>
<dbReference type="KEGG" id="obg:Verru16b_00373"/>
<accession>A0A1D8AR23</accession>
<keyword evidence="1" id="KW-0732">Signal</keyword>
<dbReference type="GO" id="GO:0016491">
    <property type="term" value="F:oxidoreductase activity"/>
    <property type="evidence" value="ECO:0007669"/>
    <property type="project" value="InterPro"/>
</dbReference>
<dbReference type="Gene3D" id="3.40.30.10">
    <property type="entry name" value="Glutaredoxin"/>
    <property type="match status" value="1"/>
</dbReference>
<dbReference type="Pfam" id="PF08534">
    <property type="entry name" value="Redoxin"/>
    <property type="match status" value="1"/>
</dbReference>